<evidence type="ECO:0000313" key="2">
    <source>
        <dbReference type="EMBL" id="ELR10537.1"/>
    </source>
</evidence>
<dbReference type="HOGENOM" id="CLU_681728_0_0_1"/>
<protein>
    <submittedName>
        <fullName evidence="2">Uncharacterized protein</fullName>
    </submittedName>
</protein>
<reference evidence="3" key="1">
    <citation type="submission" date="2010-09" db="EMBL/GenBank/DDBJ databases">
        <title>The genome sequence of Geomyces destructans 20631-21.</title>
        <authorList>
            <consortium name="The Broad Institute Genome Sequencing Platform"/>
            <person name="Cuomo C.A."/>
            <person name="Blehert D.S."/>
            <person name="Lorch J.M."/>
            <person name="Young S.K."/>
            <person name="Zeng Q."/>
            <person name="Gargeya S."/>
            <person name="Fitzgerald M."/>
            <person name="Haas B."/>
            <person name="Abouelleil A."/>
            <person name="Alvarado L."/>
            <person name="Arachchi H.M."/>
            <person name="Berlin A."/>
            <person name="Brown A."/>
            <person name="Chapman S.B."/>
            <person name="Chen Z."/>
            <person name="Dunbar C."/>
            <person name="Freedman E."/>
            <person name="Gearin G."/>
            <person name="Gellesch M."/>
            <person name="Goldberg J."/>
            <person name="Griggs A."/>
            <person name="Gujja S."/>
            <person name="Heiman D."/>
            <person name="Howarth C."/>
            <person name="Larson L."/>
            <person name="Lui A."/>
            <person name="MacDonald P.J.P."/>
            <person name="Montmayeur A."/>
            <person name="Murphy C."/>
            <person name="Neiman D."/>
            <person name="Pearson M."/>
            <person name="Priest M."/>
            <person name="Roberts A."/>
            <person name="Saif S."/>
            <person name="Shea T."/>
            <person name="Shenoy N."/>
            <person name="Sisk P."/>
            <person name="Stolte C."/>
            <person name="Sykes S."/>
            <person name="Wortman J."/>
            <person name="Nusbaum C."/>
            <person name="Birren B."/>
        </authorList>
    </citation>
    <scope>NUCLEOTIDE SEQUENCE [LARGE SCALE GENOMIC DNA]</scope>
    <source>
        <strain evidence="3">ATCC MYA-4855 / 20631-21</strain>
    </source>
</reference>
<evidence type="ECO:0000256" key="1">
    <source>
        <dbReference type="SAM" id="MobiDB-lite"/>
    </source>
</evidence>
<dbReference type="VEuPathDB" id="FungiDB:GMDG_04812"/>
<organism evidence="2 3">
    <name type="scientific">Pseudogymnoascus destructans (strain ATCC MYA-4855 / 20631-21)</name>
    <name type="common">Bat white-nose syndrome fungus</name>
    <name type="synonym">Geomyces destructans</name>
    <dbReference type="NCBI Taxonomy" id="658429"/>
    <lineage>
        <taxon>Eukaryota</taxon>
        <taxon>Fungi</taxon>
        <taxon>Dikarya</taxon>
        <taxon>Ascomycota</taxon>
        <taxon>Pezizomycotina</taxon>
        <taxon>Leotiomycetes</taxon>
        <taxon>Thelebolales</taxon>
        <taxon>Thelebolaceae</taxon>
        <taxon>Pseudogymnoascus</taxon>
    </lineage>
</organism>
<name>L8GBU2_PSED2</name>
<feature type="compositionally biased region" description="Polar residues" evidence="1">
    <location>
        <begin position="154"/>
        <end position="163"/>
    </location>
</feature>
<dbReference type="InParanoid" id="L8GBU2"/>
<gene>
    <name evidence="2" type="ORF">GMDG_04812</name>
</gene>
<dbReference type="Proteomes" id="UP000011064">
    <property type="component" value="Unassembled WGS sequence"/>
</dbReference>
<evidence type="ECO:0000313" key="3">
    <source>
        <dbReference type="Proteomes" id="UP000011064"/>
    </source>
</evidence>
<feature type="region of interest" description="Disordered" evidence="1">
    <location>
        <begin position="136"/>
        <end position="209"/>
    </location>
</feature>
<keyword evidence="3" id="KW-1185">Reference proteome</keyword>
<dbReference type="AlphaFoldDB" id="L8GBU2"/>
<dbReference type="EMBL" id="GL573260">
    <property type="protein sequence ID" value="ELR10537.1"/>
    <property type="molecule type" value="Genomic_DNA"/>
</dbReference>
<accession>L8GBU2</accession>
<dbReference type="OrthoDB" id="3434625at2759"/>
<sequence length="404" mass="44570">MKELYKKVALPLLKSKNSFIFILRPSSSSFVQVHHKINMVSSTPTSEDSESQLMSDVGCPNWHTEDCSTPGSPDSDFDELFSQFTRIDQDGAASWGSYWHAVGWLGLDDLSKPAPSEVEMKDVPPAVIEPRQEPAEAIPPDLDPEADPQEPAEATSQGSTNSDFESRQRSAKAIAPDLVTEAHPQEPADATTAELTPESAPKELAEATSPELVHGADPIVGEKLHNKEELQSLNSTKAETHVQRVQAAQNQDPTAVQFTNAELDIEVQERGKLGEFMHDTFRRRKGKDNLVVIMGLAPWTNFAAADQAGWTEGTLSAAQRRRLWKEHETPGHIIVVKWENNVMTVYDPSWSVNSRTYYRGGKVLRLHEISGWSLVVALPRAINKEGTNVRLIQGGGDGNQYGQC</sequence>
<proteinExistence type="predicted"/>